<dbReference type="OrthoDB" id="551300at2759"/>
<dbReference type="InterPro" id="IPR001763">
    <property type="entry name" value="Rhodanese-like_dom"/>
</dbReference>
<dbReference type="CDD" id="cd00158">
    <property type="entry name" value="RHOD"/>
    <property type="match status" value="1"/>
</dbReference>
<name>A0A2I0XFR7_9ASPA</name>
<dbReference type="SMART" id="SM00450">
    <property type="entry name" value="RHOD"/>
    <property type="match status" value="1"/>
</dbReference>
<feature type="domain" description="Rhodanese" evidence="2">
    <location>
        <begin position="431"/>
        <end position="549"/>
    </location>
</feature>
<sequence>MLPVCSAAPCCSSFHHITYVGSRMLYQLRKLGEDRFFIDERQGFYAHDDNRIPDMSFKTKATKFIYSPVEEAPDLSAFQDPSTFPPYPDSFDDIARGFPNESIDEHENWACLANEISRSCPLADDLKYVADSDMLGSYILNHELEGEYLNGINHGSTSLEALASQNIDLSTVTDAEVDKVAEVPDLFDQNLNGLSNLASDAATDTLPGSPVMVPDMPEVVSKESLYLKENIGSFFSGIEESVDKLLNRVEDSLTTTLNAWKLSLSDTVNGVTKTYDGIGSSLFSSIDDTKGQASDKLARFSIKLGENISKAGAVVLDSLRWIIIGVEDGISNGVTFVLYAYASAKTFLPLDIRNALNIFEDDVTQSLSPIGAAFQKVIEEIERNLGLDPNDPLVPFLLLIGTTTTIGISYWLYRYDGYSLSPERTSELLKNDKNVLLVDVRPEALKERDGIPDLRRAARSKYASINLIEIDDLIRKLLKGGREVDYALIAVVIRNFKNSKKGTKIVVMDSDAGRSKAIARSLKKLGVKEPYFVEGGFQAWIRKGLRIKEPRPETALTILNEEVEAILEDIKPSPVQFIGYGLGTIVAIYAFLEWEKTLQIIGIVGLGQTLYRRVASYKDSDDLKRDVRLLLAPVTLGVATISWITGILEPKMLGLPTSPSSTAVQDRVLQAAAKHESQPADAEEIQAQARESSDQVNEQLDISEA</sequence>
<evidence type="ECO:0000259" key="2">
    <source>
        <dbReference type="PROSITE" id="PS50206"/>
    </source>
</evidence>
<dbReference type="EMBL" id="KZ501925">
    <property type="protein sequence ID" value="PKU86753.1"/>
    <property type="molecule type" value="Genomic_DNA"/>
</dbReference>
<keyword evidence="3" id="KW-0675">Receptor</keyword>
<reference evidence="3 4" key="2">
    <citation type="journal article" date="2017" name="Nature">
        <title>The Apostasia genome and the evolution of orchids.</title>
        <authorList>
            <person name="Zhang G.Q."/>
            <person name="Liu K.W."/>
            <person name="Li Z."/>
            <person name="Lohaus R."/>
            <person name="Hsiao Y.Y."/>
            <person name="Niu S.C."/>
            <person name="Wang J.Y."/>
            <person name="Lin Y.C."/>
            <person name="Xu Q."/>
            <person name="Chen L.J."/>
            <person name="Yoshida K."/>
            <person name="Fujiwara S."/>
            <person name="Wang Z.W."/>
            <person name="Zhang Y.Q."/>
            <person name="Mitsuda N."/>
            <person name="Wang M."/>
            <person name="Liu G.H."/>
            <person name="Pecoraro L."/>
            <person name="Huang H.X."/>
            <person name="Xiao X.J."/>
            <person name="Lin M."/>
            <person name="Wu X.Y."/>
            <person name="Wu W.L."/>
            <person name="Chen Y.Y."/>
            <person name="Chang S.B."/>
            <person name="Sakamoto S."/>
            <person name="Ohme-Takagi M."/>
            <person name="Yagi M."/>
            <person name="Zeng S.J."/>
            <person name="Shen C.Y."/>
            <person name="Yeh C.M."/>
            <person name="Luo Y.B."/>
            <person name="Tsai W.C."/>
            <person name="Van de Peer Y."/>
            <person name="Liu Z.J."/>
        </authorList>
    </citation>
    <scope>NUCLEOTIDE SEQUENCE [LARGE SCALE GENOMIC DNA]</scope>
    <source>
        <tissue evidence="3">The whole plant</tissue>
    </source>
</reference>
<dbReference type="SUPFAM" id="SSF52821">
    <property type="entry name" value="Rhodanese/Cell cycle control phosphatase"/>
    <property type="match status" value="1"/>
</dbReference>
<dbReference type="InterPro" id="IPR036873">
    <property type="entry name" value="Rhodanese-like_dom_sf"/>
</dbReference>
<gene>
    <name evidence="3" type="primary">CAS</name>
    <name evidence="3" type="ORF">MA16_Dca020800</name>
</gene>
<keyword evidence="4" id="KW-1185">Reference proteome</keyword>
<evidence type="ECO:0000256" key="1">
    <source>
        <dbReference type="SAM" id="MobiDB-lite"/>
    </source>
</evidence>
<dbReference type="GO" id="GO:0071277">
    <property type="term" value="P:cellular response to calcium ion"/>
    <property type="evidence" value="ECO:0007669"/>
    <property type="project" value="InterPro"/>
</dbReference>
<dbReference type="Proteomes" id="UP000233837">
    <property type="component" value="Unassembled WGS sequence"/>
</dbReference>
<feature type="region of interest" description="Disordered" evidence="1">
    <location>
        <begin position="669"/>
        <end position="705"/>
    </location>
</feature>
<dbReference type="PANTHER" id="PTHR34209">
    <property type="entry name" value="RHODANESE/CELL CYCLE CONTROL PHOSPHATASE SUPERFAMILY PROTEIN"/>
    <property type="match status" value="1"/>
</dbReference>
<dbReference type="InterPro" id="IPR044690">
    <property type="entry name" value="CAS_plant"/>
</dbReference>
<feature type="compositionally biased region" description="Polar residues" evidence="1">
    <location>
        <begin position="694"/>
        <end position="705"/>
    </location>
</feature>
<proteinExistence type="predicted"/>
<dbReference type="PANTHER" id="PTHR34209:SF3">
    <property type="entry name" value="RHODANESE_CELL CYCLE CONTROL PHOSPHATASE SUPERFAMILY PROTEIN"/>
    <property type="match status" value="1"/>
</dbReference>
<dbReference type="PROSITE" id="PS50206">
    <property type="entry name" value="RHODANESE_3"/>
    <property type="match status" value="1"/>
</dbReference>
<organism evidence="3 4">
    <name type="scientific">Dendrobium catenatum</name>
    <dbReference type="NCBI Taxonomy" id="906689"/>
    <lineage>
        <taxon>Eukaryota</taxon>
        <taxon>Viridiplantae</taxon>
        <taxon>Streptophyta</taxon>
        <taxon>Embryophyta</taxon>
        <taxon>Tracheophyta</taxon>
        <taxon>Spermatophyta</taxon>
        <taxon>Magnoliopsida</taxon>
        <taxon>Liliopsida</taxon>
        <taxon>Asparagales</taxon>
        <taxon>Orchidaceae</taxon>
        <taxon>Epidendroideae</taxon>
        <taxon>Malaxideae</taxon>
        <taxon>Dendrobiinae</taxon>
        <taxon>Dendrobium</taxon>
    </lineage>
</organism>
<protein>
    <submittedName>
        <fullName evidence="3">Calcium sensing receptor, chloroplastic</fullName>
    </submittedName>
</protein>
<dbReference type="Gene3D" id="3.40.250.10">
    <property type="entry name" value="Rhodanese-like domain"/>
    <property type="match status" value="1"/>
</dbReference>
<dbReference type="GO" id="GO:0009704">
    <property type="term" value="P:de-etiolation"/>
    <property type="evidence" value="ECO:0007669"/>
    <property type="project" value="InterPro"/>
</dbReference>
<evidence type="ECO:0000313" key="3">
    <source>
        <dbReference type="EMBL" id="PKU86753.1"/>
    </source>
</evidence>
<dbReference type="Pfam" id="PF00581">
    <property type="entry name" value="Rhodanese"/>
    <property type="match status" value="1"/>
</dbReference>
<dbReference type="AlphaFoldDB" id="A0A2I0XFR7"/>
<dbReference type="GO" id="GO:0090333">
    <property type="term" value="P:regulation of stomatal closure"/>
    <property type="evidence" value="ECO:0007669"/>
    <property type="project" value="InterPro"/>
</dbReference>
<reference evidence="3 4" key="1">
    <citation type="journal article" date="2016" name="Sci. Rep.">
        <title>The Dendrobium catenatum Lindl. genome sequence provides insights into polysaccharide synthase, floral development and adaptive evolution.</title>
        <authorList>
            <person name="Zhang G.Q."/>
            <person name="Xu Q."/>
            <person name="Bian C."/>
            <person name="Tsai W.C."/>
            <person name="Yeh C.M."/>
            <person name="Liu K.W."/>
            <person name="Yoshida K."/>
            <person name="Zhang L.S."/>
            <person name="Chang S.B."/>
            <person name="Chen F."/>
            <person name="Shi Y."/>
            <person name="Su Y.Y."/>
            <person name="Zhang Y.Q."/>
            <person name="Chen L.J."/>
            <person name="Yin Y."/>
            <person name="Lin M."/>
            <person name="Huang H."/>
            <person name="Deng H."/>
            <person name="Wang Z.W."/>
            <person name="Zhu S.L."/>
            <person name="Zhao X."/>
            <person name="Deng C."/>
            <person name="Niu S.C."/>
            <person name="Huang J."/>
            <person name="Wang M."/>
            <person name="Liu G.H."/>
            <person name="Yang H.J."/>
            <person name="Xiao X.J."/>
            <person name="Hsiao Y.Y."/>
            <person name="Wu W.L."/>
            <person name="Chen Y.Y."/>
            <person name="Mitsuda N."/>
            <person name="Ohme-Takagi M."/>
            <person name="Luo Y.B."/>
            <person name="Van de Peer Y."/>
            <person name="Liu Z.J."/>
        </authorList>
    </citation>
    <scope>NUCLEOTIDE SEQUENCE [LARGE SCALE GENOMIC DNA]</scope>
    <source>
        <tissue evidence="3">The whole plant</tissue>
    </source>
</reference>
<evidence type="ECO:0000313" key="4">
    <source>
        <dbReference type="Proteomes" id="UP000233837"/>
    </source>
</evidence>
<accession>A0A2I0XFR7</accession>